<dbReference type="CDD" id="cd00609">
    <property type="entry name" value="AAT_like"/>
    <property type="match status" value="1"/>
</dbReference>
<dbReference type="InterPro" id="IPR015422">
    <property type="entry name" value="PyrdxlP-dep_Trfase_small"/>
</dbReference>
<evidence type="ECO:0000256" key="2">
    <source>
        <dbReference type="ARBA" id="ARBA00012224"/>
    </source>
</evidence>
<dbReference type="KEGG" id="uam:UABAM_01103"/>
<dbReference type="InterPro" id="IPR051798">
    <property type="entry name" value="Class-II_PLP-Dep_Aminotrans"/>
</dbReference>
<dbReference type="GO" id="GO:0047804">
    <property type="term" value="F:cysteine-S-conjugate beta-lyase activity"/>
    <property type="evidence" value="ECO:0007669"/>
    <property type="project" value="UniProtKB-EC"/>
</dbReference>
<keyword evidence="4 7" id="KW-0456">Lyase</keyword>
<dbReference type="Pfam" id="PF00155">
    <property type="entry name" value="Aminotran_1_2"/>
    <property type="match status" value="1"/>
</dbReference>
<sequence length="394" mass="45288">MKYNFDKKINRRNTESMKWDHLGKMFPLFENKTLLPLWVADMDFECAPPIQDAIRKRVEHGIWGYTICGDDYYSSVINWMAKRHDWAIEKEWIVYARGIVPTLCFCVQTFTNPGDKVIIQRPVYYPFTAVVENNGRVVANNALVYDKNYYTIDFEDLEKQAADPTTKLMFLCNPHNPVGRVWTAAELETVGDICLRNNIILVSDEVHGDLTLKDHRHIPITNVAERFMQNTIICTAPSKTFNLAGMHTSNIIIPDKKLRGNYMRTAIDKHFNLDANPMGIEATKAAYNDCDEWLDELLLYVEDNMEFIADFCRQNIPQVKLVEPQGTYLAWLDFTQLGLTQSQLTDLIVHKCQIALDEGYFFGAEGTGFERINVACPKATLKECMERIAKELAT</sequence>
<dbReference type="OrthoDB" id="9813612at2"/>
<dbReference type="InterPro" id="IPR015424">
    <property type="entry name" value="PyrdxlP-dep_Trfase"/>
</dbReference>
<dbReference type="InterPro" id="IPR015421">
    <property type="entry name" value="PyrdxlP-dep_Trfase_major"/>
</dbReference>
<dbReference type="InterPro" id="IPR027619">
    <property type="entry name" value="C-S_lyase_PatB-like"/>
</dbReference>
<dbReference type="SUPFAM" id="SSF53383">
    <property type="entry name" value="PLP-dependent transferases"/>
    <property type="match status" value="1"/>
</dbReference>
<evidence type="ECO:0000256" key="1">
    <source>
        <dbReference type="ARBA" id="ARBA00001933"/>
    </source>
</evidence>
<keyword evidence="3" id="KW-0663">Pyridoxal phosphate</keyword>
<dbReference type="NCBIfam" id="TIGR04350">
    <property type="entry name" value="C_S_lyase_PatB"/>
    <property type="match status" value="1"/>
</dbReference>
<dbReference type="Gene3D" id="3.90.1150.10">
    <property type="entry name" value="Aspartate Aminotransferase, domain 1"/>
    <property type="match status" value="1"/>
</dbReference>
<evidence type="ECO:0000313" key="8">
    <source>
        <dbReference type="Proteomes" id="UP000326354"/>
    </source>
</evidence>
<reference evidence="7 8" key="1">
    <citation type="submission" date="2019-08" db="EMBL/GenBank/DDBJ databases">
        <title>Complete genome sequence of Candidatus Uab amorphum.</title>
        <authorList>
            <person name="Shiratori T."/>
            <person name="Suzuki S."/>
            <person name="Kakizawa Y."/>
            <person name="Ishida K."/>
        </authorList>
    </citation>
    <scope>NUCLEOTIDE SEQUENCE [LARGE SCALE GENOMIC DNA]</scope>
    <source>
        <strain evidence="7 8">SRT547</strain>
    </source>
</reference>
<dbReference type="AlphaFoldDB" id="A0A5S9IKJ8"/>
<keyword evidence="8" id="KW-1185">Reference proteome</keyword>
<evidence type="ECO:0000256" key="3">
    <source>
        <dbReference type="ARBA" id="ARBA00022898"/>
    </source>
</evidence>
<dbReference type="GO" id="GO:0030170">
    <property type="term" value="F:pyridoxal phosphate binding"/>
    <property type="evidence" value="ECO:0007669"/>
    <property type="project" value="InterPro"/>
</dbReference>
<evidence type="ECO:0000256" key="4">
    <source>
        <dbReference type="ARBA" id="ARBA00023239"/>
    </source>
</evidence>
<evidence type="ECO:0000313" key="7">
    <source>
        <dbReference type="EMBL" id="BBM82760.1"/>
    </source>
</evidence>
<dbReference type="InterPro" id="IPR004839">
    <property type="entry name" value="Aminotransferase_I/II_large"/>
</dbReference>
<comment type="cofactor">
    <cofactor evidence="1">
        <name>pyridoxal 5'-phosphate</name>
        <dbReference type="ChEBI" id="CHEBI:597326"/>
    </cofactor>
</comment>
<dbReference type="EC" id="4.4.1.13" evidence="2"/>
<organism evidence="7 8">
    <name type="scientific">Uabimicrobium amorphum</name>
    <dbReference type="NCBI Taxonomy" id="2596890"/>
    <lineage>
        <taxon>Bacteria</taxon>
        <taxon>Pseudomonadati</taxon>
        <taxon>Planctomycetota</taxon>
        <taxon>Candidatus Uabimicrobiia</taxon>
        <taxon>Candidatus Uabimicrobiales</taxon>
        <taxon>Candidatus Uabimicrobiaceae</taxon>
        <taxon>Candidatus Uabimicrobium</taxon>
    </lineage>
</organism>
<comment type="similarity">
    <text evidence="5">Belongs to the class-II pyridoxal-phosphate-dependent aminotransferase family. MalY/PatB cystathionine beta-lyase subfamily.</text>
</comment>
<name>A0A5S9IKJ8_UABAM</name>
<protein>
    <recommendedName>
        <fullName evidence="2">cysteine-S-conjugate beta-lyase</fullName>
        <ecNumber evidence="2">4.4.1.13</ecNumber>
    </recommendedName>
</protein>
<dbReference type="Proteomes" id="UP000326354">
    <property type="component" value="Chromosome"/>
</dbReference>
<dbReference type="RefSeq" id="WP_151966993.1">
    <property type="nucleotide sequence ID" value="NZ_AP019860.1"/>
</dbReference>
<dbReference type="Gene3D" id="3.40.640.10">
    <property type="entry name" value="Type I PLP-dependent aspartate aminotransferase-like (Major domain)"/>
    <property type="match status" value="1"/>
</dbReference>
<evidence type="ECO:0000256" key="5">
    <source>
        <dbReference type="ARBA" id="ARBA00037974"/>
    </source>
</evidence>
<gene>
    <name evidence="7" type="ORF">UABAM_01103</name>
</gene>
<feature type="domain" description="Aminotransferase class I/classII large" evidence="6">
    <location>
        <begin position="76"/>
        <end position="388"/>
    </location>
</feature>
<dbReference type="EMBL" id="AP019860">
    <property type="protein sequence ID" value="BBM82760.1"/>
    <property type="molecule type" value="Genomic_DNA"/>
</dbReference>
<dbReference type="PANTHER" id="PTHR43525">
    <property type="entry name" value="PROTEIN MALY"/>
    <property type="match status" value="1"/>
</dbReference>
<dbReference type="PANTHER" id="PTHR43525:SF1">
    <property type="entry name" value="PROTEIN MALY"/>
    <property type="match status" value="1"/>
</dbReference>
<accession>A0A5S9IKJ8</accession>
<evidence type="ECO:0000259" key="6">
    <source>
        <dbReference type="Pfam" id="PF00155"/>
    </source>
</evidence>
<proteinExistence type="inferred from homology"/>